<dbReference type="InterPro" id="IPR020471">
    <property type="entry name" value="AKR"/>
</dbReference>
<dbReference type="AlphaFoldDB" id="A0AAW1PVT6"/>
<dbReference type="CDD" id="cd19099">
    <property type="entry name" value="AKR_unchar"/>
    <property type="match status" value="1"/>
</dbReference>
<evidence type="ECO:0000259" key="1">
    <source>
        <dbReference type="SMART" id="SM00254"/>
    </source>
</evidence>
<dbReference type="Pfam" id="PF12937">
    <property type="entry name" value="F-box-like"/>
    <property type="match status" value="1"/>
</dbReference>
<protein>
    <recommendedName>
        <fullName evidence="5">ShKT domain-containing protein</fullName>
    </recommendedName>
</protein>
<reference evidence="3 4" key="1">
    <citation type="journal article" date="2024" name="Nat. Commun.">
        <title>Phylogenomics reveals the evolutionary origins of lichenization in chlorophyte algae.</title>
        <authorList>
            <person name="Puginier C."/>
            <person name="Libourel C."/>
            <person name="Otte J."/>
            <person name="Skaloud P."/>
            <person name="Haon M."/>
            <person name="Grisel S."/>
            <person name="Petersen M."/>
            <person name="Berrin J.G."/>
            <person name="Delaux P.M."/>
            <person name="Dal Grande F."/>
            <person name="Keller J."/>
        </authorList>
    </citation>
    <scope>NUCLEOTIDE SEQUENCE [LARGE SCALE GENOMIC DNA]</scope>
    <source>
        <strain evidence="3 4">SAG 2036</strain>
    </source>
</reference>
<organism evidence="3 4">
    <name type="scientific">Symbiochloris irregularis</name>
    <dbReference type="NCBI Taxonomy" id="706552"/>
    <lineage>
        <taxon>Eukaryota</taxon>
        <taxon>Viridiplantae</taxon>
        <taxon>Chlorophyta</taxon>
        <taxon>core chlorophytes</taxon>
        <taxon>Trebouxiophyceae</taxon>
        <taxon>Trebouxiales</taxon>
        <taxon>Trebouxiaceae</taxon>
        <taxon>Symbiochloris</taxon>
    </lineage>
</organism>
<dbReference type="Pfam" id="PF01549">
    <property type="entry name" value="ShK"/>
    <property type="match status" value="1"/>
</dbReference>
<dbReference type="EMBL" id="JALJOQ010000003">
    <property type="protein sequence ID" value="KAK9813714.1"/>
    <property type="molecule type" value="Genomic_DNA"/>
</dbReference>
<proteinExistence type="predicted"/>
<dbReference type="InterPro" id="IPR003582">
    <property type="entry name" value="ShKT_dom"/>
</dbReference>
<keyword evidence="4" id="KW-1185">Reference proteome</keyword>
<feature type="domain" description="F-box" evidence="2">
    <location>
        <begin position="18"/>
        <end position="59"/>
    </location>
</feature>
<dbReference type="InterPro" id="IPR023210">
    <property type="entry name" value="NADP_OxRdtase_dom"/>
</dbReference>
<accession>A0AAW1PVT6</accession>
<evidence type="ECO:0000259" key="2">
    <source>
        <dbReference type="SMART" id="SM00256"/>
    </source>
</evidence>
<dbReference type="InterPro" id="IPR036047">
    <property type="entry name" value="F-box-like_dom_sf"/>
</dbReference>
<sequence length="799" mass="87763">MASTSGSDTLASTQFPHLPKDVLCCIFSFLPFTKAKLRLALVSTAWKEALLHPDSHTDQLTEKGTKLRRAPTGSLLQGPEQLTEAFAHLHEFPKLQHVEVKSSILVIQWHEFPRFRLPADYKTLAMTMSEPGLLPEYFTKNVGGTALPLVTHLWLYDEGGADPDSDYVFDWTAAAEHMPRLQHITFEFGEFEFAEYEEDYRHPWAFVAPPFPVTILMPMYKTSLHDCDLPRLASPASAGPGSGVVPAQARWTIRVPEVVRHVWLAQQINLARSFKEAAALLRLPHGCILLTGLSESALEARLQILWWGAGWSVSERYLTPDRCQQNLLLQVKATGRCSAATCTSCCSRRMTLSVHGRTLLTVVLLGVAIFQPQAALQAAAQTDSGLQEGPTILPCVDEDTKCAGWAKADQCVSNPFYMLGVCPASCRVAFGCKPTGVRLSPWKGHATDHGTRMFATMYTGAQVSARAGLFRRDPSMGTFYVPSQTVRGDPWLTLSSLGTGTYLGDDNKPTDQSVAAGIVSAVHNGWNVIDTASNYRNGRAEASVGQALQVLRGIHALTGIPGMTGREMVFITTKAGFLSQQQWLPLVQQGKIKEGDVVMSQHCIHPECMKASLDNSLQTMNLDTVDVLYLHNAVETQLGVLGETAFFARLHMAFTWLEEARKQGKIRAYGLATWDCFRKPPMVLSAAASGYMQLQRIVNLAREVGGSEHGFRYVQLPVNMRMPEAWKEDWQPVPQIPATNNNVKMGTLLEAAAHLGVGVFASGPLQEGELVKDEKLKEGFAGQLSIRASASGRSSRAYP</sequence>
<dbReference type="GO" id="GO:0005829">
    <property type="term" value="C:cytosol"/>
    <property type="evidence" value="ECO:0007669"/>
    <property type="project" value="TreeGrafter"/>
</dbReference>
<evidence type="ECO:0000313" key="4">
    <source>
        <dbReference type="Proteomes" id="UP001465755"/>
    </source>
</evidence>
<dbReference type="GO" id="GO:0016491">
    <property type="term" value="F:oxidoreductase activity"/>
    <property type="evidence" value="ECO:0007669"/>
    <property type="project" value="InterPro"/>
</dbReference>
<dbReference type="Gene3D" id="3.20.20.100">
    <property type="entry name" value="NADP-dependent oxidoreductase domain"/>
    <property type="match status" value="1"/>
</dbReference>
<evidence type="ECO:0000313" key="3">
    <source>
        <dbReference type="EMBL" id="KAK9813714.1"/>
    </source>
</evidence>
<name>A0AAW1PVT6_9CHLO</name>
<dbReference type="InterPro" id="IPR036812">
    <property type="entry name" value="NAD(P)_OxRdtase_dom_sf"/>
</dbReference>
<dbReference type="SUPFAM" id="SSF81383">
    <property type="entry name" value="F-box domain"/>
    <property type="match status" value="1"/>
</dbReference>
<comment type="caution">
    <text evidence="3">The sequence shown here is derived from an EMBL/GenBank/DDBJ whole genome shotgun (WGS) entry which is preliminary data.</text>
</comment>
<dbReference type="SMART" id="SM00256">
    <property type="entry name" value="FBOX"/>
    <property type="match status" value="1"/>
</dbReference>
<dbReference type="Proteomes" id="UP001465755">
    <property type="component" value="Unassembled WGS sequence"/>
</dbReference>
<dbReference type="SMART" id="SM00254">
    <property type="entry name" value="ShKT"/>
    <property type="match status" value="1"/>
</dbReference>
<gene>
    <name evidence="3" type="ORF">WJX73_004754</name>
</gene>
<dbReference type="Pfam" id="PF00248">
    <property type="entry name" value="Aldo_ket_red"/>
    <property type="match status" value="1"/>
</dbReference>
<dbReference type="PANTHER" id="PTHR42686:SF1">
    <property type="entry name" value="GH17980P-RELATED"/>
    <property type="match status" value="1"/>
</dbReference>
<dbReference type="InterPro" id="IPR001810">
    <property type="entry name" value="F-box_dom"/>
</dbReference>
<evidence type="ECO:0008006" key="5">
    <source>
        <dbReference type="Google" id="ProtNLM"/>
    </source>
</evidence>
<dbReference type="PANTHER" id="PTHR42686">
    <property type="entry name" value="GH17980P-RELATED"/>
    <property type="match status" value="1"/>
</dbReference>
<dbReference type="Gene3D" id="1.20.1280.50">
    <property type="match status" value="1"/>
</dbReference>
<feature type="domain" description="ShKT" evidence="1">
    <location>
        <begin position="394"/>
        <end position="433"/>
    </location>
</feature>
<dbReference type="SUPFAM" id="SSF51430">
    <property type="entry name" value="NAD(P)-linked oxidoreductase"/>
    <property type="match status" value="1"/>
</dbReference>